<protein>
    <submittedName>
        <fullName evidence="1">Uncharacterized protein</fullName>
    </submittedName>
</protein>
<dbReference type="Proteomes" id="UP000027471">
    <property type="component" value="Unassembled WGS sequence"/>
</dbReference>
<proteinExistence type="predicted"/>
<accession>A0A074KGN2</accession>
<keyword evidence="2" id="KW-1185">Reference proteome</keyword>
<gene>
    <name evidence="1" type="ORF">DT23_12710</name>
</gene>
<reference evidence="1 2" key="1">
    <citation type="journal article" date="2015" name="Antonie Van Leeuwenhoek">
        <title>Thioclava indica sp. nov., isolated from surface seawater of the Indian Ocean.</title>
        <authorList>
            <person name="Liu Y."/>
            <person name="Lai Q."/>
            <person name="Du J."/>
            <person name="Xu H."/>
            <person name="Jiang L."/>
            <person name="Shao Z."/>
        </authorList>
    </citation>
    <scope>NUCLEOTIDE SEQUENCE [LARGE SCALE GENOMIC DNA]</scope>
    <source>
        <strain evidence="1 2">DT23-4</strain>
    </source>
</reference>
<organism evidence="1 2">
    <name type="scientific">Thioclava indica</name>
    <dbReference type="NCBI Taxonomy" id="1353528"/>
    <lineage>
        <taxon>Bacteria</taxon>
        <taxon>Pseudomonadati</taxon>
        <taxon>Pseudomonadota</taxon>
        <taxon>Alphaproteobacteria</taxon>
        <taxon>Rhodobacterales</taxon>
        <taxon>Paracoccaceae</taxon>
        <taxon>Thioclava</taxon>
    </lineage>
</organism>
<dbReference type="AlphaFoldDB" id="A0A074KGN2"/>
<evidence type="ECO:0000313" key="2">
    <source>
        <dbReference type="Proteomes" id="UP000027471"/>
    </source>
</evidence>
<dbReference type="EMBL" id="AUNB01000016">
    <property type="protein sequence ID" value="KEO60697.1"/>
    <property type="molecule type" value="Genomic_DNA"/>
</dbReference>
<name>A0A074KGN2_9RHOB</name>
<dbReference type="STRING" id="1353528.DT23_12710"/>
<sequence length="70" mass="7365">MLVVAGIGLGTLKMSAYRKAIVFSDSGIKVVGEVVIPPFLMGLSRRIQAAVFSFIAGGMPPMPMLGRSLL</sequence>
<comment type="caution">
    <text evidence="1">The sequence shown here is derived from an EMBL/GenBank/DDBJ whole genome shotgun (WGS) entry which is preliminary data.</text>
</comment>
<evidence type="ECO:0000313" key="1">
    <source>
        <dbReference type="EMBL" id="KEO60697.1"/>
    </source>
</evidence>